<protein>
    <submittedName>
        <fullName evidence="3">Putative type IV pilus assembly PilZ</fullName>
    </submittedName>
</protein>
<dbReference type="InterPro" id="IPR009875">
    <property type="entry name" value="PilZ_domain"/>
</dbReference>
<reference evidence="3 4" key="1">
    <citation type="journal article" date="2016" name="BMC Genomics">
        <title>Combined genomic and structural analyses of a cultured magnetotactic bacterium reveals its niche adaptation to a dynamic environment.</title>
        <authorList>
            <person name="Araujo A.C."/>
            <person name="Morillo V."/>
            <person name="Cypriano J."/>
            <person name="Teixeira L.C."/>
            <person name="Leao P."/>
            <person name="Lyra S."/>
            <person name="Almeida L.G."/>
            <person name="Bazylinski D.A."/>
            <person name="Vasconcellos A.T."/>
            <person name="Abreu F."/>
            <person name="Lins U."/>
        </authorList>
    </citation>
    <scope>NUCLEOTIDE SEQUENCE [LARGE SCALE GENOMIC DNA]</scope>
    <source>
        <strain evidence="3 4">IT-1</strain>
    </source>
</reference>
<organism evidence="3 4">
    <name type="scientific">Magnetofaba australis IT-1</name>
    <dbReference type="NCBI Taxonomy" id="1434232"/>
    <lineage>
        <taxon>Bacteria</taxon>
        <taxon>Pseudomonadati</taxon>
        <taxon>Pseudomonadota</taxon>
        <taxon>Magnetococcia</taxon>
        <taxon>Magnetococcales</taxon>
        <taxon>Magnetococcaceae</taxon>
        <taxon>Magnetofaba</taxon>
    </lineage>
</organism>
<feature type="domain" description="PilZ" evidence="2">
    <location>
        <begin position="7"/>
        <end position="98"/>
    </location>
</feature>
<dbReference type="OrthoDB" id="9806824at2"/>
<name>A0A1Y2K5S8_9PROT</name>
<dbReference type="GO" id="GO:0035438">
    <property type="term" value="F:cyclic-di-GMP binding"/>
    <property type="evidence" value="ECO:0007669"/>
    <property type="project" value="InterPro"/>
</dbReference>
<dbReference type="RefSeq" id="WP_085441703.1">
    <property type="nucleotide sequence ID" value="NZ_LVJN01000018.1"/>
</dbReference>
<keyword evidence="4" id="KW-1185">Reference proteome</keyword>
<sequence>MSIDAARQSDRIRFITRLVFHSAQGLRIEGQSNDVSLSGAFLKTPGKAQNIDEGESGVAQITVREGDSEVTMSFPCRVARVTEAGVGLHFDVESEEEDEGDEQEYDEDD</sequence>
<dbReference type="STRING" id="1434232.MAIT1_03198"/>
<dbReference type="SUPFAM" id="SSF141371">
    <property type="entry name" value="PilZ domain-like"/>
    <property type="match status" value="1"/>
</dbReference>
<dbReference type="Pfam" id="PF07238">
    <property type="entry name" value="PilZ"/>
    <property type="match status" value="1"/>
</dbReference>
<evidence type="ECO:0000313" key="3">
    <source>
        <dbReference type="EMBL" id="OSM05062.1"/>
    </source>
</evidence>
<feature type="compositionally biased region" description="Acidic residues" evidence="1">
    <location>
        <begin position="93"/>
        <end position="109"/>
    </location>
</feature>
<dbReference type="Proteomes" id="UP000194003">
    <property type="component" value="Unassembled WGS sequence"/>
</dbReference>
<feature type="region of interest" description="Disordered" evidence="1">
    <location>
        <begin position="89"/>
        <end position="109"/>
    </location>
</feature>
<gene>
    <name evidence="3" type="ORF">MAIT1_03198</name>
</gene>
<evidence type="ECO:0000313" key="4">
    <source>
        <dbReference type="Proteomes" id="UP000194003"/>
    </source>
</evidence>
<evidence type="ECO:0000259" key="2">
    <source>
        <dbReference type="Pfam" id="PF07238"/>
    </source>
</evidence>
<accession>A0A1Y2K5S8</accession>
<comment type="caution">
    <text evidence="3">The sequence shown here is derived from an EMBL/GenBank/DDBJ whole genome shotgun (WGS) entry which is preliminary data.</text>
</comment>
<dbReference type="AlphaFoldDB" id="A0A1Y2K5S8"/>
<dbReference type="Gene3D" id="2.40.10.220">
    <property type="entry name" value="predicted glycosyltransferase like domains"/>
    <property type="match status" value="1"/>
</dbReference>
<proteinExistence type="predicted"/>
<evidence type="ECO:0000256" key="1">
    <source>
        <dbReference type="SAM" id="MobiDB-lite"/>
    </source>
</evidence>
<dbReference type="EMBL" id="LVJN01000018">
    <property type="protein sequence ID" value="OSM05062.1"/>
    <property type="molecule type" value="Genomic_DNA"/>
</dbReference>